<gene>
    <name evidence="1" type="ORF">A9308_08915</name>
</gene>
<proteinExistence type="predicted"/>
<reference evidence="1 2" key="1">
    <citation type="submission" date="2016-06" db="EMBL/GenBank/DDBJ databases">
        <title>Draft genome of Moraxella atlantae CCUG 66109.</title>
        <authorList>
            <person name="Salva-Serra F."/>
            <person name="Engstrom-Jakobsson H."/>
            <person name="Thorell K."/>
            <person name="Gonzales-Siles L."/>
            <person name="Karlsson R."/>
            <person name="Boulund F."/>
            <person name="Engstrand L."/>
            <person name="Kristiansson E."/>
            <person name="Moore E."/>
        </authorList>
    </citation>
    <scope>NUCLEOTIDE SEQUENCE [LARGE SCALE GENOMIC DNA]</scope>
    <source>
        <strain evidence="1 2">CCUG 66109</strain>
    </source>
</reference>
<organism evidence="1 2">
    <name type="scientific">Faucicola atlantae</name>
    <dbReference type="NCBI Taxonomy" id="34059"/>
    <lineage>
        <taxon>Bacteria</taxon>
        <taxon>Pseudomonadati</taxon>
        <taxon>Pseudomonadota</taxon>
        <taxon>Gammaproteobacteria</taxon>
        <taxon>Moraxellales</taxon>
        <taxon>Moraxellaceae</taxon>
        <taxon>Faucicola</taxon>
    </lineage>
</organism>
<dbReference type="RefSeq" id="WP_156629256.1">
    <property type="nucleotide sequence ID" value="NZ_LZMZ01000032.1"/>
</dbReference>
<name>A0A1B8QAI0_9GAMM</name>
<accession>A0A1B8QAI0</accession>
<sequence>MSNMIVQNQENILDYDDWVKRMNEPTPEEFQSTTEEITFEEAEKLGVIWATDEELKALGLDDE</sequence>
<evidence type="ECO:0000313" key="1">
    <source>
        <dbReference type="EMBL" id="OBX76246.1"/>
    </source>
</evidence>
<evidence type="ECO:0000313" key="2">
    <source>
        <dbReference type="Proteomes" id="UP000092508"/>
    </source>
</evidence>
<dbReference type="STRING" id="34059.A9308_08915"/>
<dbReference type="Proteomes" id="UP000092508">
    <property type="component" value="Unassembled WGS sequence"/>
</dbReference>
<dbReference type="EMBL" id="LZMZ01000032">
    <property type="protein sequence ID" value="OBX76246.1"/>
    <property type="molecule type" value="Genomic_DNA"/>
</dbReference>
<comment type="caution">
    <text evidence="1">The sequence shown here is derived from an EMBL/GenBank/DDBJ whole genome shotgun (WGS) entry which is preliminary data.</text>
</comment>
<protein>
    <submittedName>
        <fullName evidence="1">Uncharacterized protein</fullName>
    </submittedName>
</protein>
<dbReference type="AlphaFoldDB" id="A0A1B8QAI0"/>